<evidence type="ECO:0000313" key="2">
    <source>
        <dbReference type="EMBL" id="KAF6120067.1"/>
    </source>
</evidence>
<feature type="region of interest" description="Disordered" evidence="1">
    <location>
        <begin position="1"/>
        <end position="69"/>
    </location>
</feature>
<comment type="caution">
    <text evidence="2">The sequence shown here is derived from an EMBL/GenBank/DDBJ whole genome shotgun (WGS) entry which is preliminary data.</text>
</comment>
<proteinExistence type="predicted"/>
<reference evidence="2 3" key="1">
    <citation type="journal article" date="2020" name="Nature">
        <title>Six reference-quality genomes reveal evolution of bat adaptations.</title>
        <authorList>
            <person name="Jebb D."/>
            <person name="Huang Z."/>
            <person name="Pippel M."/>
            <person name="Hughes G.M."/>
            <person name="Lavrichenko K."/>
            <person name="Devanna P."/>
            <person name="Winkler S."/>
            <person name="Jermiin L.S."/>
            <person name="Skirmuntt E.C."/>
            <person name="Katzourakis A."/>
            <person name="Burkitt-Gray L."/>
            <person name="Ray D.A."/>
            <person name="Sullivan K.A.M."/>
            <person name="Roscito J.G."/>
            <person name="Kirilenko B.M."/>
            <person name="Davalos L.M."/>
            <person name="Corthals A.P."/>
            <person name="Power M.L."/>
            <person name="Jones G."/>
            <person name="Ransome R.D."/>
            <person name="Dechmann D.K.N."/>
            <person name="Locatelli A.G."/>
            <person name="Puechmaille S.J."/>
            <person name="Fedrigo O."/>
            <person name="Jarvis E.D."/>
            <person name="Hiller M."/>
            <person name="Vernes S.C."/>
            <person name="Myers E.W."/>
            <person name="Teeling E.C."/>
        </authorList>
    </citation>
    <scope>NUCLEOTIDE SEQUENCE [LARGE SCALE GENOMIC DNA]</scope>
    <source>
        <strain evidence="2">Bat1K_MPI-CBG_1</strain>
    </source>
</reference>
<evidence type="ECO:0000256" key="1">
    <source>
        <dbReference type="SAM" id="MobiDB-lite"/>
    </source>
</evidence>
<dbReference type="EMBL" id="JABVXQ010000003">
    <property type="protein sequence ID" value="KAF6120067.1"/>
    <property type="molecule type" value="Genomic_DNA"/>
</dbReference>
<dbReference type="Proteomes" id="UP000664940">
    <property type="component" value="Unassembled WGS sequence"/>
</dbReference>
<name>A0A834EMX9_9CHIR</name>
<organism evidence="2 3">
    <name type="scientific">Phyllostomus discolor</name>
    <name type="common">pale spear-nosed bat</name>
    <dbReference type="NCBI Taxonomy" id="89673"/>
    <lineage>
        <taxon>Eukaryota</taxon>
        <taxon>Metazoa</taxon>
        <taxon>Chordata</taxon>
        <taxon>Craniata</taxon>
        <taxon>Vertebrata</taxon>
        <taxon>Euteleostomi</taxon>
        <taxon>Mammalia</taxon>
        <taxon>Eutheria</taxon>
        <taxon>Laurasiatheria</taxon>
        <taxon>Chiroptera</taxon>
        <taxon>Yangochiroptera</taxon>
        <taxon>Phyllostomidae</taxon>
        <taxon>Phyllostominae</taxon>
        <taxon>Phyllostomus</taxon>
    </lineage>
</organism>
<gene>
    <name evidence="2" type="ORF">HJG60_010393</name>
</gene>
<feature type="compositionally biased region" description="Basic residues" evidence="1">
    <location>
        <begin position="122"/>
        <end position="134"/>
    </location>
</feature>
<evidence type="ECO:0000313" key="3">
    <source>
        <dbReference type="Proteomes" id="UP000664940"/>
    </source>
</evidence>
<dbReference type="AlphaFoldDB" id="A0A834EMX9"/>
<feature type="region of interest" description="Disordered" evidence="1">
    <location>
        <begin position="122"/>
        <end position="167"/>
    </location>
</feature>
<accession>A0A834EMX9</accession>
<sequence length="167" mass="18369">MRGVTRVHGLCRGPRQRPGTEAGGRSNQSVCRGCRSRAPEPAPLKRQAPCPPAPEAGSPGSRAADRTLPGWKWPPLPAFPRTAFSIRPPAFWKTLPSRILCPPWPGSWCPTAVPWPVQVPRRRRGKKPQCRKRCPSSTGNASTRHPACSPQEKGMFVSWSHPPTHPQ</sequence>
<protein>
    <submittedName>
        <fullName evidence="2">Uncharacterized protein</fullName>
    </submittedName>
</protein>